<name>A0AAF1BM93_9TREE</name>
<accession>A0AAF1BM93</accession>
<feature type="region of interest" description="Disordered" evidence="1">
    <location>
        <begin position="1"/>
        <end position="32"/>
    </location>
</feature>
<proteinExistence type="predicted"/>
<feature type="compositionally biased region" description="Polar residues" evidence="1">
    <location>
        <begin position="263"/>
        <end position="273"/>
    </location>
</feature>
<dbReference type="Proteomes" id="UP000827549">
    <property type="component" value="Chromosome 1"/>
</dbReference>
<organism evidence="2 3">
    <name type="scientific">Vanrija pseudolonga</name>
    <dbReference type="NCBI Taxonomy" id="143232"/>
    <lineage>
        <taxon>Eukaryota</taxon>
        <taxon>Fungi</taxon>
        <taxon>Dikarya</taxon>
        <taxon>Basidiomycota</taxon>
        <taxon>Agaricomycotina</taxon>
        <taxon>Tremellomycetes</taxon>
        <taxon>Trichosporonales</taxon>
        <taxon>Trichosporonaceae</taxon>
        <taxon>Vanrija</taxon>
    </lineage>
</organism>
<gene>
    <name evidence="2" type="ORF">LOC62_01G000074</name>
</gene>
<protein>
    <submittedName>
        <fullName evidence="2">Uncharacterized protein</fullName>
    </submittedName>
</protein>
<feature type="compositionally biased region" description="Basic residues" evidence="1">
    <location>
        <begin position="1"/>
        <end position="20"/>
    </location>
</feature>
<dbReference type="GeneID" id="87803336"/>
<evidence type="ECO:0000256" key="1">
    <source>
        <dbReference type="SAM" id="MobiDB-lite"/>
    </source>
</evidence>
<dbReference type="EMBL" id="CP086714">
    <property type="protein sequence ID" value="WOO76453.1"/>
    <property type="molecule type" value="Genomic_DNA"/>
</dbReference>
<dbReference type="AlphaFoldDB" id="A0AAF1BM93"/>
<sequence>MRRRRSSCRRGRPPSPRRRATAMSRFSSLHPASVGDRRPTCVVFLLSHHPQLDQLDAALAMGADTSKPVPTNYDSTAAQLSHAFSRYAQRPPASPAVVSDVVGLLRLLVRDPDFKSCFTPTGSALGYALFKIPGVLSGVDRPLQLVRDNGIITDKPELDTIPLIIDRLIAAIDHSGSALHFEFLLRITVLCRVECIGGGCPPIEAPLPNRYVVELPTAPYPDASSVHDTPEEYSVKAQLDLALALEGVDNIASTPKPDYPASPDTTGSSPGKCSCKGQYTTQTILKGSRGGLVILHFPKATHPVILNETIQLLDRSEPELWTLASAVVRHGTEYNGYGTVLQRKRGGPGWVHVVEDDVRDIDLGASGGVQGLGLYAGDRPEVAFAVYRCVPAGEFDEGGVGLGLAGSGASTPRRVELA</sequence>
<dbReference type="RefSeq" id="XP_062622485.1">
    <property type="nucleotide sequence ID" value="XM_062766501.1"/>
</dbReference>
<keyword evidence="3" id="KW-1185">Reference proteome</keyword>
<feature type="region of interest" description="Disordered" evidence="1">
    <location>
        <begin position="253"/>
        <end position="273"/>
    </location>
</feature>
<evidence type="ECO:0000313" key="3">
    <source>
        <dbReference type="Proteomes" id="UP000827549"/>
    </source>
</evidence>
<reference evidence="2" key="1">
    <citation type="submission" date="2023-10" db="EMBL/GenBank/DDBJ databases">
        <authorList>
            <person name="Noh H."/>
        </authorList>
    </citation>
    <scope>NUCLEOTIDE SEQUENCE</scope>
    <source>
        <strain evidence="2">DUCC4014</strain>
    </source>
</reference>
<evidence type="ECO:0000313" key="2">
    <source>
        <dbReference type="EMBL" id="WOO76453.1"/>
    </source>
</evidence>